<name>A0A8J3K071_9ACTN</name>
<gene>
    <name evidence="1" type="ORF">Cch02nite_77550</name>
</gene>
<reference evidence="1 2" key="1">
    <citation type="submission" date="2021-01" db="EMBL/GenBank/DDBJ databases">
        <title>Whole genome shotgun sequence of Catellatospora chokoriensis NBRC 107358.</title>
        <authorList>
            <person name="Komaki H."/>
            <person name="Tamura T."/>
        </authorList>
    </citation>
    <scope>NUCLEOTIDE SEQUENCE [LARGE SCALE GENOMIC DNA]</scope>
    <source>
        <strain evidence="1 2">NBRC 107358</strain>
    </source>
</reference>
<evidence type="ECO:0000313" key="2">
    <source>
        <dbReference type="Proteomes" id="UP000619293"/>
    </source>
</evidence>
<protein>
    <submittedName>
        <fullName evidence="1">Uncharacterized protein</fullName>
    </submittedName>
</protein>
<dbReference type="Proteomes" id="UP000619293">
    <property type="component" value="Unassembled WGS sequence"/>
</dbReference>
<dbReference type="EMBL" id="BONG01000091">
    <property type="protein sequence ID" value="GIF94311.1"/>
    <property type="molecule type" value="Genomic_DNA"/>
</dbReference>
<proteinExistence type="predicted"/>
<accession>A0A8J3K071</accession>
<keyword evidence="2" id="KW-1185">Reference proteome</keyword>
<sequence>MPDYGRTMVAHRLVRNLLGGAAVLAALLLVVFGLPAINRAVPTDRSLAGRLYEVGAGVSVQPPPGARVDASKTRPGEERAAVLFLVGDVRYAIVVQPFGGQIAEAADRLRTKIKATQGYQVTGDEGAVDTASGLAGLAGGYTAPGRCGRYAVFLADGRSIEVTVSGAQLELQRELAGIDDSISSIRYGGVR</sequence>
<comment type="caution">
    <text evidence="1">The sequence shown here is derived from an EMBL/GenBank/DDBJ whole genome shotgun (WGS) entry which is preliminary data.</text>
</comment>
<organism evidence="1 2">
    <name type="scientific">Catellatospora chokoriensis</name>
    <dbReference type="NCBI Taxonomy" id="310353"/>
    <lineage>
        <taxon>Bacteria</taxon>
        <taxon>Bacillati</taxon>
        <taxon>Actinomycetota</taxon>
        <taxon>Actinomycetes</taxon>
        <taxon>Micromonosporales</taxon>
        <taxon>Micromonosporaceae</taxon>
        <taxon>Catellatospora</taxon>
    </lineage>
</organism>
<dbReference type="AlphaFoldDB" id="A0A8J3K071"/>
<evidence type="ECO:0000313" key="1">
    <source>
        <dbReference type="EMBL" id="GIF94311.1"/>
    </source>
</evidence>